<proteinExistence type="inferred from homology"/>
<evidence type="ECO:0000313" key="4">
    <source>
        <dbReference type="EMBL" id="RPB10359.1"/>
    </source>
</evidence>
<comment type="similarity">
    <text evidence="1">Belongs to the isochorismatase family.</text>
</comment>
<sequence>MTQIATSQPYAWPHDSSFSPLTTALVIIDMQNDFCTPGGYLSSQGYSLTPTTTIIPKIITLLGLARHYSYPIFYTREGHRPDLSDLPARERARSRNNPSQLGIGDTGPMGRLLVRGEEGHAIIDELQPRPGEPVVDKPGKSAFTYTDFELLLKVAGVRNLVIVGVTTDVCVHSTMREAADRGYDCVLVEDACGASVPELHQAAVEMVRTEGGIFGATARFEEVMEAMMGPAEKWGE</sequence>
<reference evidence="4 5" key="1">
    <citation type="journal article" date="2018" name="Nat. Ecol. Evol.">
        <title>Pezizomycetes genomes reveal the molecular basis of ectomycorrhizal truffle lifestyle.</title>
        <authorList>
            <person name="Murat C."/>
            <person name="Payen T."/>
            <person name="Noel B."/>
            <person name="Kuo A."/>
            <person name="Morin E."/>
            <person name="Chen J."/>
            <person name="Kohler A."/>
            <person name="Krizsan K."/>
            <person name="Balestrini R."/>
            <person name="Da Silva C."/>
            <person name="Montanini B."/>
            <person name="Hainaut M."/>
            <person name="Levati E."/>
            <person name="Barry K.W."/>
            <person name="Belfiori B."/>
            <person name="Cichocki N."/>
            <person name="Clum A."/>
            <person name="Dockter R.B."/>
            <person name="Fauchery L."/>
            <person name="Guy J."/>
            <person name="Iotti M."/>
            <person name="Le Tacon F."/>
            <person name="Lindquist E.A."/>
            <person name="Lipzen A."/>
            <person name="Malagnac F."/>
            <person name="Mello A."/>
            <person name="Molinier V."/>
            <person name="Miyauchi S."/>
            <person name="Poulain J."/>
            <person name="Riccioni C."/>
            <person name="Rubini A."/>
            <person name="Sitrit Y."/>
            <person name="Splivallo R."/>
            <person name="Traeger S."/>
            <person name="Wang M."/>
            <person name="Zifcakova L."/>
            <person name="Wipf D."/>
            <person name="Zambonelli A."/>
            <person name="Paolocci F."/>
            <person name="Nowrousian M."/>
            <person name="Ottonello S."/>
            <person name="Baldrian P."/>
            <person name="Spatafora J.W."/>
            <person name="Henrissat B."/>
            <person name="Nagy L.G."/>
            <person name="Aury J.M."/>
            <person name="Wincker P."/>
            <person name="Grigoriev I.V."/>
            <person name="Bonfante P."/>
            <person name="Martin F.M."/>
        </authorList>
    </citation>
    <scope>NUCLEOTIDE SEQUENCE [LARGE SCALE GENOMIC DNA]</scope>
    <source>
        <strain evidence="4 5">CCBAS932</strain>
    </source>
</reference>
<dbReference type="PANTHER" id="PTHR43540">
    <property type="entry name" value="PEROXYUREIDOACRYLATE/UREIDOACRYLATE AMIDOHYDROLASE-RELATED"/>
    <property type="match status" value="1"/>
</dbReference>
<keyword evidence="5" id="KW-1185">Reference proteome</keyword>
<gene>
    <name evidence="4" type="ORF">P167DRAFT_509227</name>
</gene>
<feature type="domain" description="Isochorismatase-like" evidence="3">
    <location>
        <begin position="23"/>
        <end position="214"/>
    </location>
</feature>
<organism evidence="4 5">
    <name type="scientific">Morchella conica CCBAS932</name>
    <dbReference type="NCBI Taxonomy" id="1392247"/>
    <lineage>
        <taxon>Eukaryota</taxon>
        <taxon>Fungi</taxon>
        <taxon>Dikarya</taxon>
        <taxon>Ascomycota</taxon>
        <taxon>Pezizomycotina</taxon>
        <taxon>Pezizomycetes</taxon>
        <taxon>Pezizales</taxon>
        <taxon>Morchellaceae</taxon>
        <taxon>Morchella</taxon>
    </lineage>
</organism>
<dbReference type="PANTHER" id="PTHR43540:SF9">
    <property type="entry name" value="FAMILY HYDROLASE, PUTATIVE (AFU_ORTHOLOGUE AFUA_2G08700)-RELATED"/>
    <property type="match status" value="1"/>
</dbReference>
<dbReference type="Pfam" id="PF00857">
    <property type="entry name" value="Isochorismatase"/>
    <property type="match status" value="1"/>
</dbReference>
<dbReference type="EMBL" id="ML119143">
    <property type="protein sequence ID" value="RPB10359.1"/>
    <property type="molecule type" value="Genomic_DNA"/>
</dbReference>
<dbReference type="AlphaFoldDB" id="A0A3N4KLT8"/>
<evidence type="ECO:0000313" key="5">
    <source>
        <dbReference type="Proteomes" id="UP000277580"/>
    </source>
</evidence>
<dbReference type="OrthoDB" id="167809at2759"/>
<dbReference type="InterPro" id="IPR000868">
    <property type="entry name" value="Isochorismatase-like_dom"/>
</dbReference>
<dbReference type="Gene3D" id="3.40.50.850">
    <property type="entry name" value="Isochorismatase-like"/>
    <property type="match status" value="1"/>
</dbReference>
<dbReference type="Proteomes" id="UP000277580">
    <property type="component" value="Unassembled WGS sequence"/>
</dbReference>
<dbReference type="InterPro" id="IPR050272">
    <property type="entry name" value="Isochorismatase-like_hydrls"/>
</dbReference>
<name>A0A3N4KLT8_9PEZI</name>
<dbReference type="SUPFAM" id="SSF52499">
    <property type="entry name" value="Isochorismatase-like hydrolases"/>
    <property type="match status" value="1"/>
</dbReference>
<dbReference type="GO" id="GO:0016787">
    <property type="term" value="F:hydrolase activity"/>
    <property type="evidence" value="ECO:0007669"/>
    <property type="project" value="UniProtKB-KW"/>
</dbReference>
<protein>
    <submittedName>
        <fullName evidence="4">Isochorismatase hydrolase</fullName>
    </submittedName>
</protein>
<evidence type="ECO:0000256" key="1">
    <source>
        <dbReference type="ARBA" id="ARBA00006336"/>
    </source>
</evidence>
<evidence type="ECO:0000259" key="3">
    <source>
        <dbReference type="Pfam" id="PF00857"/>
    </source>
</evidence>
<dbReference type="InterPro" id="IPR036380">
    <property type="entry name" value="Isochorismatase-like_sf"/>
</dbReference>
<evidence type="ECO:0000256" key="2">
    <source>
        <dbReference type="ARBA" id="ARBA00022801"/>
    </source>
</evidence>
<accession>A0A3N4KLT8</accession>
<dbReference type="CDD" id="cd00431">
    <property type="entry name" value="cysteine_hydrolases"/>
    <property type="match status" value="1"/>
</dbReference>
<dbReference type="InParanoid" id="A0A3N4KLT8"/>
<keyword evidence="2 4" id="KW-0378">Hydrolase</keyword>